<organism evidence="4 5">
    <name type="scientific">Cohnella thailandensis</name>
    <dbReference type="NCBI Taxonomy" id="557557"/>
    <lineage>
        <taxon>Bacteria</taxon>
        <taxon>Bacillati</taxon>
        <taxon>Bacillota</taxon>
        <taxon>Bacilli</taxon>
        <taxon>Bacillales</taxon>
        <taxon>Paenibacillaceae</taxon>
        <taxon>Cohnella</taxon>
    </lineage>
</organism>
<dbReference type="InterPro" id="IPR052399">
    <property type="entry name" value="Phage_Baseplate_Assmbl_Protein"/>
</dbReference>
<dbReference type="Pfam" id="PF26079">
    <property type="entry name" value="Baseplate_J_C"/>
    <property type="match status" value="1"/>
</dbReference>
<dbReference type="Pfam" id="PF26078">
    <property type="entry name" value="Baseplate_J_M"/>
    <property type="match status" value="1"/>
</dbReference>
<proteinExistence type="inferred from homology"/>
<gene>
    <name evidence="4" type="ORF">H7B67_01255</name>
</gene>
<name>A0A841SNJ4_9BACL</name>
<evidence type="ECO:0000313" key="4">
    <source>
        <dbReference type="EMBL" id="MBB6632752.1"/>
    </source>
</evidence>
<dbReference type="EMBL" id="JACJVQ010000002">
    <property type="protein sequence ID" value="MBB6632752.1"/>
    <property type="molecule type" value="Genomic_DNA"/>
</dbReference>
<keyword evidence="5" id="KW-1185">Reference proteome</keyword>
<feature type="domain" description="Baseplate J-like central" evidence="2">
    <location>
        <begin position="182"/>
        <end position="261"/>
    </location>
</feature>
<dbReference type="PANTHER" id="PTHR37829:SF3">
    <property type="entry name" value="PROTEIN JAYE-RELATED"/>
    <property type="match status" value="1"/>
</dbReference>
<comment type="similarity">
    <text evidence="1">Belongs to the Mu gp47/PBSX XkdT family.</text>
</comment>
<protein>
    <submittedName>
        <fullName evidence="4">Baseplate J/gp47 family protein</fullName>
    </submittedName>
</protein>
<evidence type="ECO:0000259" key="3">
    <source>
        <dbReference type="Pfam" id="PF26079"/>
    </source>
</evidence>
<dbReference type="AlphaFoldDB" id="A0A841SNJ4"/>
<evidence type="ECO:0000313" key="5">
    <source>
        <dbReference type="Proteomes" id="UP000535838"/>
    </source>
</evidence>
<reference evidence="4 5" key="1">
    <citation type="submission" date="2020-08" db="EMBL/GenBank/DDBJ databases">
        <title>Cohnella phylogeny.</title>
        <authorList>
            <person name="Dunlap C."/>
        </authorList>
    </citation>
    <scope>NUCLEOTIDE SEQUENCE [LARGE SCALE GENOMIC DNA]</scope>
    <source>
        <strain evidence="4 5">DSM 25241</strain>
    </source>
</reference>
<accession>A0A841SNJ4</accession>
<dbReference type="InterPro" id="IPR058530">
    <property type="entry name" value="Baseplate_J-like_C"/>
</dbReference>
<dbReference type="Proteomes" id="UP000535838">
    <property type="component" value="Unassembled WGS sequence"/>
</dbReference>
<feature type="domain" description="Baseplate J-like C-terminal" evidence="3">
    <location>
        <begin position="270"/>
        <end position="358"/>
    </location>
</feature>
<evidence type="ECO:0000256" key="1">
    <source>
        <dbReference type="ARBA" id="ARBA00038087"/>
    </source>
</evidence>
<sequence length="359" mass="37946">MYESQTYDTILQRMLDRVSDDIDKRPGSVIYDALAPAAAELAQMYIELDINYNLSFADTASGDDLSRRTAEFGVNREPATPAHREGRFYGAGDVLMDVPIGGRYSINDVNYVVSSKISTGVFSLECETAGTIGNQYFGTLLPIQFVAGLSRADLGAVLVPGDDEETDDALRTRYYEEVNNPSFGGNVADYKQTIGRMDGVGGVKVYPVWQGGGTVKCTIIASDWSIPSAPLVAEVQTAMDPTVNSGTGIGMAPIGHKVTIAGVSAMTVNTVTTVTLASGTTVGQVQAPIETAIGEYMLGLRKSWAGQEQLVVRVALIEAAILTVPGVVDVTGTTLNGSAANLTLGQDQIPMRGTVTING</sequence>
<comment type="caution">
    <text evidence="4">The sequence shown here is derived from an EMBL/GenBank/DDBJ whole genome shotgun (WGS) entry which is preliminary data.</text>
</comment>
<dbReference type="InterPro" id="IPR058531">
    <property type="entry name" value="Baseplate_J_M"/>
</dbReference>
<dbReference type="PANTHER" id="PTHR37829">
    <property type="entry name" value="PHAGE-LIKE ELEMENT PBSX PROTEIN XKDT"/>
    <property type="match status" value="1"/>
</dbReference>
<evidence type="ECO:0000259" key="2">
    <source>
        <dbReference type="Pfam" id="PF26078"/>
    </source>
</evidence>
<dbReference type="RefSeq" id="WP_185117985.1">
    <property type="nucleotide sequence ID" value="NZ_JACJVQ010000002.1"/>
</dbReference>